<dbReference type="Pfam" id="PF01098">
    <property type="entry name" value="FTSW_RODA_SPOVE"/>
    <property type="match status" value="1"/>
</dbReference>
<evidence type="ECO:0000313" key="13">
    <source>
        <dbReference type="Proteomes" id="UP000034682"/>
    </source>
</evidence>
<dbReference type="PATRIC" id="fig|1618655.3.peg.387"/>
<keyword evidence="4" id="KW-0808">Transferase</keyword>
<keyword evidence="6" id="KW-0133">Cell shape</keyword>
<feature type="transmembrane region" description="Helical" evidence="11">
    <location>
        <begin position="56"/>
        <end position="77"/>
    </location>
</feature>
<keyword evidence="9 11" id="KW-0472">Membrane</keyword>
<proteinExistence type="predicted"/>
<feature type="transmembrane region" description="Helical" evidence="11">
    <location>
        <begin position="320"/>
        <end position="343"/>
    </location>
</feature>
<dbReference type="NCBIfam" id="TIGR02210">
    <property type="entry name" value="rodA_shape"/>
    <property type="match status" value="1"/>
</dbReference>
<dbReference type="GO" id="GO:0005886">
    <property type="term" value="C:plasma membrane"/>
    <property type="evidence" value="ECO:0007669"/>
    <property type="project" value="TreeGrafter"/>
</dbReference>
<keyword evidence="8 11" id="KW-1133">Transmembrane helix</keyword>
<feature type="transmembrane region" description="Helical" evidence="11">
    <location>
        <begin position="286"/>
        <end position="314"/>
    </location>
</feature>
<evidence type="ECO:0000256" key="6">
    <source>
        <dbReference type="ARBA" id="ARBA00022960"/>
    </source>
</evidence>
<dbReference type="EMBL" id="LCOK01000016">
    <property type="protein sequence ID" value="KKU76614.1"/>
    <property type="molecule type" value="Genomic_DNA"/>
</dbReference>
<feature type="transmembrane region" description="Helical" evidence="11">
    <location>
        <begin position="254"/>
        <end position="274"/>
    </location>
</feature>
<dbReference type="GO" id="GO:0051301">
    <property type="term" value="P:cell division"/>
    <property type="evidence" value="ECO:0007669"/>
    <property type="project" value="InterPro"/>
</dbReference>
<evidence type="ECO:0000256" key="9">
    <source>
        <dbReference type="ARBA" id="ARBA00023136"/>
    </source>
</evidence>
<protein>
    <submittedName>
        <fullName evidence="12">Rod shape-determining protein RodA</fullName>
    </submittedName>
</protein>
<organism evidence="12 13">
    <name type="scientific">Candidatus Giovannonibacteria bacterium GW2011_GWB1_47_6b</name>
    <dbReference type="NCBI Taxonomy" id="1618655"/>
    <lineage>
        <taxon>Bacteria</taxon>
        <taxon>Candidatus Giovannoniibacteriota</taxon>
    </lineage>
</organism>
<keyword evidence="2" id="KW-1003">Cell membrane</keyword>
<dbReference type="GO" id="GO:0032153">
    <property type="term" value="C:cell division site"/>
    <property type="evidence" value="ECO:0007669"/>
    <property type="project" value="TreeGrafter"/>
</dbReference>
<feature type="transmembrane region" description="Helical" evidence="11">
    <location>
        <begin position="144"/>
        <end position="161"/>
    </location>
</feature>
<evidence type="ECO:0000256" key="7">
    <source>
        <dbReference type="ARBA" id="ARBA00022984"/>
    </source>
</evidence>
<dbReference type="GO" id="GO:0009252">
    <property type="term" value="P:peptidoglycan biosynthetic process"/>
    <property type="evidence" value="ECO:0007669"/>
    <property type="project" value="UniProtKB-KW"/>
</dbReference>
<feature type="transmembrane region" description="Helical" evidence="11">
    <location>
        <begin position="121"/>
        <end position="138"/>
    </location>
</feature>
<feature type="transmembrane region" description="Helical" evidence="11">
    <location>
        <begin position="27"/>
        <end position="44"/>
    </location>
</feature>
<evidence type="ECO:0000256" key="8">
    <source>
        <dbReference type="ARBA" id="ARBA00022989"/>
    </source>
</evidence>
<keyword evidence="5 11" id="KW-0812">Transmembrane</keyword>
<sequence>MNAAVLFLAAASLVTLSSINRSLFWQQLIWFAIGFSIIIFFTRIDWRPLTSYKWVILGFYLFALLLLVATYFLAPVIRSTRSWLVVGPVQIQTSEIAKIALIILLASFFARGHVGIARWNVLLKSFLYFIIPTALILVQPDLGSALILFAIWLGLLLVSGIRWRHLFIGFIIFSLLFGLGWKFMLENYQKNRITAFLNPSSSPLDANYNVIQSKIAIGSAGFFGKGYGQGTQVQLGFLPEAKTDFIFPAFVEEWGSLGGFLVIGVFVLMLLRIIKIGIQCHDNFSRLICLGTVIMFLSQFTINVGSALGLLPVVGVTLPFFSYGGSSILANAMLIGIIQSTVVRSSFLRRDIE</sequence>
<evidence type="ECO:0000256" key="3">
    <source>
        <dbReference type="ARBA" id="ARBA00022676"/>
    </source>
</evidence>
<dbReference type="PANTHER" id="PTHR30474:SF1">
    <property type="entry name" value="PEPTIDOGLYCAN GLYCOSYLTRANSFERASE MRDB"/>
    <property type="match status" value="1"/>
</dbReference>
<evidence type="ECO:0000256" key="4">
    <source>
        <dbReference type="ARBA" id="ARBA00022679"/>
    </source>
</evidence>
<keyword evidence="3" id="KW-0328">Glycosyltransferase</keyword>
<dbReference type="GO" id="GO:0016757">
    <property type="term" value="F:glycosyltransferase activity"/>
    <property type="evidence" value="ECO:0007669"/>
    <property type="project" value="UniProtKB-KW"/>
</dbReference>
<feature type="transmembrane region" description="Helical" evidence="11">
    <location>
        <begin position="166"/>
        <end position="184"/>
    </location>
</feature>
<evidence type="ECO:0000256" key="2">
    <source>
        <dbReference type="ARBA" id="ARBA00022475"/>
    </source>
</evidence>
<accession>A0A0G1T4A7</accession>
<dbReference type="GO" id="GO:0015648">
    <property type="term" value="F:lipid-linked peptidoglycan transporter activity"/>
    <property type="evidence" value="ECO:0007669"/>
    <property type="project" value="TreeGrafter"/>
</dbReference>
<dbReference type="AlphaFoldDB" id="A0A0G1T4A7"/>
<name>A0A0G1T4A7_9BACT</name>
<keyword evidence="10" id="KW-0961">Cell wall biogenesis/degradation</keyword>
<evidence type="ECO:0000256" key="1">
    <source>
        <dbReference type="ARBA" id="ARBA00004141"/>
    </source>
</evidence>
<reference evidence="12 13" key="1">
    <citation type="journal article" date="2015" name="Nature">
        <title>rRNA introns, odd ribosomes, and small enigmatic genomes across a large radiation of phyla.</title>
        <authorList>
            <person name="Brown C.T."/>
            <person name="Hug L.A."/>
            <person name="Thomas B.C."/>
            <person name="Sharon I."/>
            <person name="Castelle C.J."/>
            <person name="Singh A."/>
            <person name="Wilkins M.J."/>
            <person name="Williams K.H."/>
            <person name="Banfield J.F."/>
        </authorList>
    </citation>
    <scope>NUCLEOTIDE SEQUENCE [LARGE SCALE GENOMIC DNA]</scope>
</reference>
<evidence type="ECO:0000313" key="12">
    <source>
        <dbReference type="EMBL" id="KKU76614.1"/>
    </source>
</evidence>
<dbReference type="GO" id="GO:0008360">
    <property type="term" value="P:regulation of cell shape"/>
    <property type="evidence" value="ECO:0007669"/>
    <property type="project" value="UniProtKB-KW"/>
</dbReference>
<dbReference type="PANTHER" id="PTHR30474">
    <property type="entry name" value="CELL CYCLE PROTEIN"/>
    <property type="match status" value="1"/>
</dbReference>
<gene>
    <name evidence="12" type="ORF">UY02_C0016G0015</name>
</gene>
<dbReference type="GO" id="GO:0071555">
    <property type="term" value="P:cell wall organization"/>
    <property type="evidence" value="ECO:0007669"/>
    <property type="project" value="UniProtKB-KW"/>
</dbReference>
<evidence type="ECO:0000256" key="5">
    <source>
        <dbReference type="ARBA" id="ARBA00022692"/>
    </source>
</evidence>
<evidence type="ECO:0000256" key="11">
    <source>
        <dbReference type="SAM" id="Phobius"/>
    </source>
</evidence>
<comment type="subcellular location">
    <subcellularLocation>
        <location evidence="1">Membrane</location>
        <topology evidence="1">Multi-pass membrane protein</topology>
    </subcellularLocation>
</comment>
<dbReference type="InterPro" id="IPR018365">
    <property type="entry name" value="Cell_cycle_FtsW-rel_CS"/>
</dbReference>
<dbReference type="InterPro" id="IPR011923">
    <property type="entry name" value="RodA/MrdB"/>
</dbReference>
<dbReference type="InterPro" id="IPR001182">
    <property type="entry name" value="FtsW/RodA"/>
</dbReference>
<feature type="transmembrane region" description="Helical" evidence="11">
    <location>
        <begin position="89"/>
        <end position="109"/>
    </location>
</feature>
<keyword evidence="7" id="KW-0573">Peptidoglycan synthesis</keyword>
<comment type="caution">
    <text evidence="12">The sequence shown here is derived from an EMBL/GenBank/DDBJ whole genome shotgun (WGS) entry which is preliminary data.</text>
</comment>
<evidence type="ECO:0000256" key="10">
    <source>
        <dbReference type="ARBA" id="ARBA00023316"/>
    </source>
</evidence>
<dbReference type="PROSITE" id="PS00428">
    <property type="entry name" value="FTSW_RODA_SPOVE"/>
    <property type="match status" value="1"/>
</dbReference>
<dbReference type="Proteomes" id="UP000034682">
    <property type="component" value="Unassembled WGS sequence"/>
</dbReference>